<organism evidence="2 3">
    <name type="scientific">Bernardetia litoralis (strain ATCC 23117 / DSM 6794 / NBRC 15988 / NCIMB 1366 / Fx l1 / Sio-4)</name>
    <name type="common">Flexibacter litoralis</name>
    <dbReference type="NCBI Taxonomy" id="880071"/>
    <lineage>
        <taxon>Bacteria</taxon>
        <taxon>Pseudomonadati</taxon>
        <taxon>Bacteroidota</taxon>
        <taxon>Cytophagia</taxon>
        <taxon>Cytophagales</taxon>
        <taxon>Bernardetiaceae</taxon>
        <taxon>Bernardetia</taxon>
    </lineage>
</organism>
<feature type="transmembrane region" description="Helical" evidence="1">
    <location>
        <begin position="54"/>
        <end position="71"/>
    </location>
</feature>
<keyword evidence="1" id="KW-0812">Transmembrane</keyword>
<keyword evidence="1" id="KW-1133">Transmembrane helix</keyword>
<proteinExistence type="predicted"/>
<dbReference type="KEGG" id="fli:Fleli_2896"/>
<reference evidence="3" key="1">
    <citation type="submission" date="2012-06" db="EMBL/GenBank/DDBJ databases">
        <title>The complete genome of Flexibacter litoralis DSM 6794.</title>
        <authorList>
            <person name="Lucas S."/>
            <person name="Copeland A."/>
            <person name="Lapidus A."/>
            <person name="Glavina del Rio T."/>
            <person name="Dalin E."/>
            <person name="Tice H."/>
            <person name="Bruce D."/>
            <person name="Goodwin L."/>
            <person name="Pitluck S."/>
            <person name="Peters L."/>
            <person name="Ovchinnikova G."/>
            <person name="Lu M."/>
            <person name="Kyrpides N."/>
            <person name="Mavromatis K."/>
            <person name="Ivanova N."/>
            <person name="Brettin T."/>
            <person name="Detter J.C."/>
            <person name="Han C."/>
            <person name="Larimer F."/>
            <person name="Land M."/>
            <person name="Hauser L."/>
            <person name="Markowitz V."/>
            <person name="Cheng J.-F."/>
            <person name="Hugenholtz P."/>
            <person name="Woyke T."/>
            <person name="Wu D."/>
            <person name="Spring S."/>
            <person name="Lang E."/>
            <person name="Kopitz M."/>
            <person name="Brambilla E."/>
            <person name="Klenk H.-P."/>
            <person name="Eisen J.A."/>
        </authorList>
    </citation>
    <scope>NUCLEOTIDE SEQUENCE [LARGE SCALE GENOMIC DNA]</scope>
    <source>
        <strain evidence="3">ATCC 23117 / DSM 6794 / NBRC 15988 / NCIMB 1366 / Sio-4</strain>
    </source>
</reference>
<keyword evidence="1" id="KW-0472">Membrane</keyword>
<dbReference type="HOGENOM" id="CLU_137778_1_0_10"/>
<name>I4AMR1_BERLS</name>
<dbReference type="PATRIC" id="fig|880071.3.peg.2888"/>
<dbReference type="Proteomes" id="UP000006054">
    <property type="component" value="Chromosome"/>
</dbReference>
<evidence type="ECO:0000256" key="1">
    <source>
        <dbReference type="SAM" id="Phobius"/>
    </source>
</evidence>
<evidence type="ECO:0008006" key="4">
    <source>
        <dbReference type="Google" id="ProtNLM"/>
    </source>
</evidence>
<sequence length="113" mass="14042">MIVLANPLLFKILKKPPRAMALFPFILVDSEKDKFDKVLINHEKIHLYQQLEMLIIPFYIVYLGHYFMQLIKLKKHYPAYMNIVFEREAYQNDWNLEYLRNRKLWAFWKYWNK</sequence>
<dbReference type="eggNOG" id="ENOG5032RMQ">
    <property type="taxonomic scope" value="Bacteria"/>
</dbReference>
<dbReference type="EMBL" id="CP003345">
    <property type="protein sequence ID" value="AFM05246.1"/>
    <property type="molecule type" value="Genomic_DNA"/>
</dbReference>
<dbReference type="STRING" id="880071.Fleli_2896"/>
<evidence type="ECO:0000313" key="2">
    <source>
        <dbReference type="EMBL" id="AFM05246.1"/>
    </source>
</evidence>
<accession>I4AMR1</accession>
<protein>
    <recommendedName>
        <fullName evidence="4">Peptidase M56 domain-containing protein</fullName>
    </recommendedName>
</protein>
<evidence type="ECO:0000313" key="3">
    <source>
        <dbReference type="Proteomes" id="UP000006054"/>
    </source>
</evidence>
<gene>
    <name evidence="2" type="ordered locus">Fleli_2896</name>
</gene>
<keyword evidence="3" id="KW-1185">Reference proteome</keyword>
<dbReference type="AlphaFoldDB" id="I4AMR1"/>